<evidence type="ECO:0000313" key="1">
    <source>
        <dbReference type="EMBL" id="DAG05371.1"/>
    </source>
</evidence>
<organism evidence="1">
    <name type="scientific">Myoviridae sp. ctai52</name>
    <dbReference type="NCBI Taxonomy" id="2825134"/>
    <lineage>
        <taxon>Viruses</taxon>
        <taxon>Duplodnaviria</taxon>
        <taxon>Heunggongvirae</taxon>
        <taxon>Uroviricota</taxon>
        <taxon>Caudoviricetes</taxon>
    </lineage>
</organism>
<sequence>MIIKNKRKKPFINARNIKRFSAKYNFLDTYILA</sequence>
<dbReference type="EMBL" id="BK016258">
    <property type="protein sequence ID" value="DAG05371.1"/>
    <property type="molecule type" value="Genomic_DNA"/>
</dbReference>
<reference evidence="1" key="1">
    <citation type="journal article" date="2021" name="Proc. Natl. Acad. Sci. U.S.A.">
        <title>A Catalog of Tens of Thousands of Viruses from Human Metagenomes Reveals Hidden Associations with Chronic Diseases.</title>
        <authorList>
            <person name="Tisza M.J."/>
            <person name="Buck C.B."/>
        </authorList>
    </citation>
    <scope>NUCLEOTIDE SEQUENCE</scope>
    <source>
        <strain evidence="1">Ctai52</strain>
    </source>
</reference>
<protein>
    <submittedName>
        <fullName evidence="1">Uncharacterized protein</fullName>
    </submittedName>
</protein>
<accession>A0A8S5VFJ2</accession>
<name>A0A8S5VFJ2_9CAUD</name>
<proteinExistence type="predicted"/>